<proteinExistence type="predicted"/>
<dbReference type="Proteomes" id="UP000009183">
    <property type="component" value="Chromosome 14"/>
</dbReference>
<dbReference type="PaxDb" id="29760-VIT_14s0108g00610.t01"/>
<dbReference type="AlphaFoldDB" id="D7SXA6"/>
<accession>D7SXA6</accession>
<dbReference type="eggNOG" id="KOG1303">
    <property type="taxonomic scope" value="Eukaryota"/>
</dbReference>
<dbReference type="OrthoDB" id="1261840at2759"/>
<dbReference type="HOGENOM" id="CLU_1589382_0_0_1"/>
<dbReference type="EMBL" id="FN595239">
    <property type="protein sequence ID" value="CBI22203.3"/>
    <property type="molecule type" value="Genomic_DNA"/>
</dbReference>
<protein>
    <submittedName>
        <fullName evidence="1">Uncharacterized protein</fullName>
    </submittedName>
</protein>
<evidence type="ECO:0000313" key="2">
    <source>
        <dbReference type="Proteomes" id="UP000009183"/>
    </source>
</evidence>
<reference evidence="2" key="1">
    <citation type="journal article" date="2007" name="Nature">
        <title>The grapevine genome sequence suggests ancestral hexaploidization in major angiosperm phyla.</title>
        <authorList>
            <consortium name="The French-Italian Public Consortium for Grapevine Genome Characterization."/>
            <person name="Jaillon O."/>
            <person name="Aury J.-M."/>
            <person name="Noel B."/>
            <person name="Policriti A."/>
            <person name="Clepet C."/>
            <person name="Casagrande A."/>
            <person name="Choisne N."/>
            <person name="Aubourg S."/>
            <person name="Vitulo N."/>
            <person name="Jubin C."/>
            <person name="Vezzi A."/>
            <person name="Legeai F."/>
            <person name="Hugueney P."/>
            <person name="Dasilva C."/>
            <person name="Horner D."/>
            <person name="Mica E."/>
            <person name="Jublot D."/>
            <person name="Poulain J."/>
            <person name="Bruyere C."/>
            <person name="Billault A."/>
            <person name="Segurens B."/>
            <person name="Gouyvenoux M."/>
            <person name="Ugarte E."/>
            <person name="Cattonaro F."/>
            <person name="Anthouard V."/>
            <person name="Vico V."/>
            <person name="Del Fabbro C."/>
            <person name="Alaux M."/>
            <person name="Di Gaspero G."/>
            <person name="Dumas V."/>
            <person name="Felice N."/>
            <person name="Paillard S."/>
            <person name="Juman I."/>
            <person name="Moroldo M."/>
            <person name="Scalabrin S."/>
            <person name="Canaguier A."/>
            <person name="Le Clainche I."/>
            <person name="Malacrida G."/>
            <person name="Durand E."/>
            <person name="Pesole G."/>
            <person name="Laucou V."/>
            <person name="Chatelet P."/>
            <person name="Merdinoglu D."/>
            <person name="Delledonne M."/>
            <person name="Pezzotti M."/>
            <person name="Lecharny A."/>
            <person name="Scarpelli C."/>
            <person name="Artiguenave F."/>
            <person name="Pe M.E."/>
            <person name="Valle G."/>
            <person name="Morgante M."/>
            <person name="Caboche M."/>
            <person name="Adam-Blondon A.-F."/>
            <person name="Weissenbach J."/>
            <person name="Quetier F."/>
            <person name="Wincker P."/>
        </authorList>
    </citation>
    <scope>NUCLEOTIDE SEQUENCE [LARGE SCALE GENOMIC DNA]</scope>
    <source>
        <strain evidence="2">cv. Pinot noir / PN40024</strain>
    </source>
</reference>
<organism evidence="1 2">
    <name type="scientific">Vitis vinifera</name>
    <name type="common">Grape</name>
    <dbReference type="NCBI Taxonomy" id="29760"/>
    <lineage>
        <taxon>Eukaryota</taxon>
        <taxon>Viridiplantae</taxon>
        <taxon>Streptophyta</taxon>
        <taxon>Embryophyta</taxon>
        <taxon>Tracheophyta</taxon>
        <taxon>Spermatophyta</taxon>
        <taxon>Magnoliopsida</taxon>
        <taxon>eudicotyledons</taxon>
        <taxon>Gunneridae</taxon>
        <taxon>Pentapetalae</taxon>
        <taxon>rosids</taxon>
        <taxon>Vitales</taxon>
        <taxon>Vitaceae</taxon>
        <taxon>Viteae</taxon>
        <taxon>Vitis</taxon>
    </lineage>
</organism>
<name>D7SXA6_VITVI</name>
<evidence type="ECO:0000313" key="1">
    <source>
        <dbReference type="EMBL" id="CBI22203.3"/>
    </source>
</evidence>
<dbReference type="InParanoid" id="D7SXA6"/>
<gene>
    <name evidence="1" type="ordered locus">VIT_14s0108g00610</name>
</gene>
<keyword evidence="2" id="KW-1185">Reference proteome</keyword>
<sequence>MFASNVESQITLDLPIEKLSSRVAIYTTIINPISKYALMVIPIVNVTENWLPYYQKAPQHIDQNQPDIKHYHCSSGCTFFRVSYVTGWSLFKCHSFNFAAMLMLLEDFGLLQEIRIRASVHSEEDYVNGSFSCRYGYLHSFGTASKAFISKECLVSYSKLMVCLFSSI</sequence>